<evidence type="ECO:0000256" key="1">
    <source>
        <dbReference type="ARBA" id="ARBA00001713"/>
    </source>
</evidence>
<accession>A0A7D6BHC4</accession>
<gene>
    <name evidence="3" type="primary">rpiA</name>
    <name evidence="4" type="ORF">Sv326_1060</name>
</gene>
<dbReference type="Gene3D" id="3.30.70.260">
    <property type="match status" value="1"/>
</dbReference>
<dbReference type="AlphaFoldDB" id="A0A7D6BHC4"/>
<dbReference type="InterPro" id="IPR004788">
    <property type="entry name" value="Ribose5P_isomerase_type_A"/>
</dbReference>
<dbReference type="KEGG" id="flt:Sv326_1060"/>
<reference evidence="5" key="1">
    <citation type="submission" date="2020-07" db="EMBL/GenBank/DDBJ databases">
        <title>Metabolic diversity and evolutionary history of the archaeal phylum ###Micrarchaeota### uncovered from a freshwater lake metagenome.</title>
        <authorList>
            <person name="Kadnikov V.V."/>
            <person name="Savvichev A.S."/>
            <person name="Mardanov A.V."/>
            <person name="Beletsky A.V."/>
            <person name="Chupakov A.V."/>
            <person name="Kokryatskaya N.M."/>
            <person name="Pimenov N.V."/>
            <person name="Ravin N.V."/>
        </authorList>
    </citation>
    <scope>NUCLEOTIDE SEQUENCE [LARGE SCALE GENOMIC DNA]</scope>
</reference>
<dbReference type="FunFam" id="3.40.50.1360:FF:000001">
    <property type="entry name" value="Ribose-5-phosphate isomerase A"/>
    <property type="match status" value="1"/>
</dbReference>
<dbReference type="Gene3D" id="3.40.50.1360">
    <property type="match status" value="1"/>
</dbReference>
<dbReference type="NCBIfam" id="NF001924">
    <property type="entry name" value="PRK00702.1"/>
    <property type="match status" value="1"/>
</dbReference>
<dbReference type="SUPFAM" id="SSF100950">
    <property type="entry name" value="NagB/RpiA/CoA transferase-like"/>
    <property type="match status" value="1"/>
</dbReference>
<name>A0A7D6BHC4_FERL1</name>
<feature type="binding site" evidence="3">
    <location>
        <begin position="25"/>
        <end position="28"/>
    </location>
    <ligand>
        <name>substrate</name>
    </ligand>
</feature>
<dbReference type="Proteomes" id="UP000510821">
    <property type="component" value="Chromosome"/>
</dbReference>
<feature type="binding site" evidence="3">
    <location>
        <begin position="90"/>
        <end position="93"/>
    </location>
    <ligand>
        <name>substrate</name>
    </ligand>
</feature>
<dbReference type="Pfam" id="PF06026">
    <property type="entry name" value="Rib_5-P_isom_A"/>
    <property type="match status" value="1"/>
</dbReference>
<feature type="active site" description="Proton acceptor" evidence="3">
    <location>
        <position position="99"/>
    </location>
</feature>
<dbReference type="EC" id="5.3.1.6" evidence="3"/>
<comment type="pathway">
    <text evidence="3">Carbohydrate degradation; pentose phosphate pathway; D-ribose 5-phosphate from D-ribulose 5-phosphate (non-oxidative stage): step 1/1.</text>
</comment>
<comment type="catalytic activity">
    <reaction evidence="1 3">
        <text>aldehydo-D-ribose 5-phosphate = D-ribulose 5-phosphate</text>
        <dbReference type="Rhea" id="RHEA:14657"/>
        <dbReference type="ChEBI" id="CHEBI:58121"/>
        <dbReference type="ChEBI" id="CHEBI:58273"/>
        <dbReference type="EC" id="5.3.1.6"/>
    </reaction>
</comment>
<dbReference type="EMBL" id="CP058998">
    <property type="protein sequence ID" value="QLJ53235.1"/>
    <property type="molecule type" value="Genomic_DNA"/>
</dbReference>
<dbReference type="SUPFAM" id="SSF75445">
    <property type="entry name" value="D-ribose-5-phosphate isomerase (RpiA), lid domain"/>
    <property type="match status" value="1"/>
</dbReference>
<proteinExistence type="inferred from homology"/>
<feature type="binding site" evidence="3">
    <location>
        <begin position="77"/>
        <end position="80"/>
    </location>
    <ligand>
        <name>substrate</name>
    </ligand>
</feature>
<evidence type="ECO:0000313" key="4">
    <source>
        <dbReference type="EMBL" id="QLJ53235.1"/>
    </source>
</evidence>
<evidence type="ECO:0000256" key="2">
    <source>
        <dbReference type="ARBA" id="ARBA00023235"/>
    </source>
</evidence>
<evidence type="ECO:0000313" key="5">
    <source>
        <dbReference type="Proteomes" id="UP000510821"/>
    </source>
</evidence>
<dbReference type="GO" id="GO:0004751">
    <property type="term" value="F:ribose-5-phosphate isomerase activity"/>
    <property type="evidence" value="ECO:0007669"/>
    <property type="project" value="UniProtKB-UniRule"/>
</dbReference>
<comment type="similarity">
    <text evidence="3">Belongs to the ribose 5-phosphate isomerase family.</text>
</comment>
<dbReference type="HAMAP" id="MF_00170">
    <property type="entry name" value="Rib_5P_isom_A"/>
    <property type="match status" value="1"/>
</dbReference>
<keyword evidence="2 3" id="KW-0413">Isomerase</keyword>
<dbReference type="PANTHER" id="PTHR11934">
    <property type="entry name" value="RIBOSE-5-PHOSPHATE ISOMERASE"/>
    <property type="match status" value="1"/>
</dbReference>
<protein>
    <recommendedName>
        <fullName evidence="3">Ribose-5-phosphate isomerase A</fullName>
        <ecNumber evidence="3">5.3.1.6</ecNumber>
    </recommendedName>
    <alternativeName>
        <fullName evidence="3">Phosphoriboisomerase A</fullName>
        <shortName evidence="3">PRI</shortName>
    </alternativeName>
</protein>
<dbReference type="NCBIfam" id="TIGR00021">
    <property type="entry name" value="rpiA"/>
    <property type="match status" value="1"/>
</dbReference>
<feature type="binding site" evidence="3">
    <location>
        <position position="117"/>
    </location>
    <ligand>
        <name>substrate</name>
    </ligand>
</feature>
<organism evidence="4 5">
    <name type="scientific">Fermentimicrarchaeum limneticum</name>
    <dbReference type="NCBI Taxonomy" id="2795018"/>
    <lineage>
        <taxon>Archaea</taxon>
        <taxon>Candidatus Micrarchaeota</taxon>
        <taxon>Candidatus Fermentimicrarchaeales</taxon>
        <taxon>Candidatus Fermentimicrarchaeaceae</taxon>
        <taxon>Candidatus Fermentimicrarchaeum</taxon>
    </lineage>
</organism>
<dbReference type="InterPro" id="IPR020672">
    <property type="entry name" value="Ribose5P_isomerase_typA_subgr"/>
</dbReference>
<evidence type="ECO:0000256" key="3">
    <source>
        <dbReference type="HAMAP-Rule" id="MF_00170"/>
    </source>
</evidence>
<comment type="subunit">
    <text evidence="3">Homodimer.</text>
</comment>
<comment type="function">
    <text evidence="3">Catalyzes the reversible conversion of ribose-5-phosphate to ribulose 5-phosphate.</text>
</comment>
<dbReference type="InterPro" id="IPR037171">
    <property type="entry name" value="NagB/RpiA_transferase-like"/>
</dbReference>
<dbReference type="GO" id="GO:0009052">
    <property type="term" value="P:pentose-phosphate shunt, non-oxidative branch"/>
    <property type="evidence" value="ECO:0007669"/>
    <property type="project" value="UniProtKB-UniRule"/>
</dbReference>
<sequence length="216" mass="23936">MGGRSNAAKKALEFVKSGMVVGLGTGRTSEIFIKLLAKKKLRIICVPTSKRSERVARRAGLVVKELNEVKRVDVAVDGADQVDKGLNLIKGYGGALFREKIVDYAAKRFVVIVDESKLRDELEGWVPLEVSSFAVEQVRRELGWLGADSRLRMKGKKRFITDNRNVIVDAYFERINGPEKLHETLKDIPGVIETGIFAGGVWKVIIGSEKGVRLLS</sequence>
<dbReference type="CDD" id="cd01398">
    <property type="entry name" value="RPI_A"/>
    <property type="match status" value="1"/>
</dbReference>
<dbReference type="GO" id="GO:0006014">
    <property type="term" value="P:D-ribose metabolic process"/>
    <property type="evidence" value="ECO:0007669"/>
    <property type="project" value="TreeGrafter"/>
</dbReference>
<dbReference type="GO" id="GO:0005829">
    <property type="term" value="C:cytosol"/>
    <property type="evidence" value="ECO:0007669"/>
    <property type="project" value="TreeGrafter"/>
</dbReference>
<dbReference type="UniPathway" id="UPA00115">
    <property type="reaction ID" value="UER00412"/>
</dbReference>
<dbReference type="PANTHER" id="PTHR11934:SF0">
    <property type="entry name" value="RIBOSE-5-PHOSPHATE ISOMERASE"/>
    <property type="match status" value="1"/>
</dbReference>